<evidence type="ECO:0000256" key="3">
    <source>
        <dbReference type="SAM" id="SignalP"/>
    </source>
</evidence>
<feature type="compositionally biased region" description="Basic residues" evidence="2">
    <location>
        <begin position="327"/>
        <end position="338"/>
    </location>
</feature>
<comment type="caution">
    <text evidence="5">The sequence shown here is derived from an EMBL/GenBank/DDBJ whole genome shotgun (WGS) entry which is preliminary data.</text>
</comment>
<organism evidence="5 6">
    <name type="scientific">Daphnia magna</name>
    <dbReference type="NCBI Taxonomy" id="35525"/>
    <lineage>
        <taxon>Eukaryota</taxon>
        <taxon>Metazoa</taxon>
        <taxon>Ecdysozoa</taxon>
        <taxon>Arthropoda</taxon>
        <taxon>Crustacea</taxon>
        <taxon>Branchiopoda</taxon>
        <taxon>Diplostraca</taxon>
        <taxon>Cladocera</taxon>
        <taxon>Anomopoda</taxon>
        <taxon>Daphniidae</taxon>
        <taxon>Daphnia</taxon>
    </lineage>
</organism>
<accession>A0ABQ9ZTV8</accession>
<name>A0ABQ9ZTV8_9CRUS</name>
<dbReference type="PANTHER" id="PTHR21719">
    <property type="entry name" value="FI06402P-RELATED"/>
    <property type="match status" value="1"/>
</dbReference>
<dbReference type="PANTHER" id="PTHR21719:SF1">
    <property type="entry name" value="FI06402P-RELATED"/>
    <property type="match status" value="1"/>
</dbReference>
<dbReference type="Pfam" id="PF00341">
    <property type="entry name" value="PDGF"/>
    <property type="match status" value="1"/>
</dbReference>
<feature type="compositionally biased region" description="Acidic residues" evidence="2">
    <location>
        <begin position="91"/>
        <end position="101"/>
    </location>
</feature>
<feature type="region of interest" description="Disordered" evidence="2">
    <location>
        <begin position="91"/>
        <end position="120"/>
    </location>
</feature>
<keyword evidence="6" id="KW-1185">Reference proteome</keyword>
<dbReference type="SMART" id="SM00141">
    <property type="entry name" value="PDGF"/>
    <property type="match status" value="1"/>
</dbReference>
<dbReference type="InterPro" id="IPR000072">
    <property type="entry name" value="PDGF/VEGF_dom"/>
</dbReference>
<dbReference type="SUPFAM" id="SSF57501">
    <property type="entry name" value="Cystine-knot cytokines"/>
    <property type="match status" value="1"/>
</dbReference>
<keyword evidence="1" id="KW-0339">Growth factor</keyword>
<feature type="signal peptide" evidence="3">
    <location>
        <begin position="1"/>
        <end position="23"/>
    </location>
</feature>
<dbReference type="PROSITE" id="PS50278">
    <property type="entry name" value="PDGF_2"/>
    <property type="match status" value="1"/>
</dbReference>
<dbReference type="Gene3D" id="2.10.90.10">
    <property type="entry name" value="Cystine-knot cytokines"/>
    <property type="match status" value="1"/>
</dbReference>
<evidence type="ECO:0000313" key="5">
    <source>
        <dbReference type="EMBL" id="KAK4016356.1"/>
    </source>
</evidence>
<dbReference type="Proteomes" id="UP001234178">
    <property type="component" value="Unassembled WGS sequence"/>
</dbReference>
<evidence type="ECO:0000256" key="1">
    <source>
        <dbReference type="RuleBase" id="RU003818"/>
    </source>
</evidence>
<protein>
    <recommendedName>
        <fullName evidence="4">Platelet-derived growth factor (PDGF) family profile domain-containing protein</fullName>
    </recommendedName>
</protein>
<evidence type="ECO:0000256" key="2">
    <source>
        <dbReference type="SAM" id="MobiDB-lite"/>
    </source>
</evidence>
<keyword evidence="3" id="KW-0732">Signal</keyword>
<feature type="domain" description="Platelet-derived growth factor (PDGF) family profile" evidence="4">
    <location>
        <begin position="181"/>
        <end position="284"/>
    </location>
</feature>
<evidence type="ECO:0000313" key="6">
    <source>
        <dbReference type="Proteomes" id="UP001234178"/>
    </source>
</evidence>
<evidence type="ECO:0000259" key="4">
    <source>
        <dbReference type="PROSITE" id="PS50278"/>
    </source>
</evidence>
<feature type="region of interest" description="Disordered" evidence="2">
    <location>
        <begin position="288"/>
        <end position="338"/>
    </location>
</feature>
<gene>
    <name evidence="5" type="ORF">OUZ56_031310</name>
</gene>
<feature type="chain" id="PRO_5047245808" description="Platelet-derived growth factor (PDGF) family profile domain-containing protein" evidence="3">
    <location>
        <begin position="24"/>
        <end position="518"/>
    </location>
</feature>
<dbReference type="InterPro" id="IPR029034">
    <property type="entry name" value="Cystine-knot_cytokine"/>
</dbReference>
<sequence>MTAMGHTMVTVSLLLLVMSCSMGNQHSAVAFSEESLKDLSRLPHFQRHWLQRLDQQANTKRNLNTRLTTALPSSTTTTTTTTTTTATLIETTDDSLEEVGERDERVTTSGPSVVSRHADGGVDRSSLTLTISEAKERLKARKIKKSKIKTALMQQKEAEEDGHNYKKADAHLRDEKEEAVEVKKHIQRMVNASCSTPALRLVYVRQQHEAAPNIRYLPACTWLHRCSDEIGCCTDDSKTCSASHIESVSLPFFVLTMTGMETKRTVTRLSFENHTSCECVGRNSDVMPRTEPYSIADEPGHHHRRRPSSLLHDGTNSSDEGKDHHEHSKKKTKSVQLRRRQLGRVAMARSADPHLFLQQRDQEILAEQEEEFVSESSHPMISKRQLSDAPLQTKNLNHSNGSQCRCPSGYTPVGNDKKKRTTTCGMCQCYDEENRHHRHRHQSNNRGKWPSNHRPARQPLLRCGRLKRGLDAFSPRDRGCIIEKKCGTPECDYGRYVQLAGRCPRRNELRPASSSVSG</sequence>
<dbReference type="EMBL" id="JAOYFB010000005">
    <property type="protein sequence ID" value="KAK4016356.1"/>
    <property type="molecule type" value="Genomic_DNA"/>
</dbReference>
<proteinExistence type="inferred from homology"/>
<reference evidence="5 6" key="1">
    <citation type="journal article" date="2023" name="Nucleic Acids Res.">
        <title>The hologenome of Daphnia magna reveals possible DNA methylation and microbiome-mediated evolution of the host genome.</title>
        <authorList>
            <person name="Chaturvedi A."/>
            <person name="Li X."/>
            <person name="Dhandapani V."/>
            <person name="Marshall H."/>
            <person name="Kissane S."/>
            <person name="Cuenca-Cambronero M."/>
            <person name="Asole G."/>
            <person name="Calvet F."/>
            <person name="Ruiz-Romero M."/>
            <person name="Marangio P."/>
            <person name="Guigo R."/>
            <person name="Rago D."/>
            <person name="Mirbahai L."/>
            <person name="Eastwood N."/>
            <person name="Colbourne J.K."/>
            <person name="Zhou J."/>
            <person name="Mallon E."/>
            <person name="Orsini L."/>
        </authorList>
    </citation>
    <scope>NUCLEOTIDE SEQUENCE [LARGE SCALE GENOMIC DNA]</scope>
    <source>
        <strain evidence="5">LRV0_1</strain>
    </source>
</reference>
<comment type="similarity">
    <text evidence="1">Belongs to the PDGF/VEGF growth factor family.</text>
</comment>